<dbReference type="InterPro" id="IPR039261">
    <property type="entry name" value="FNR_nucleotide-bd"/>
</dbReference>
<dbReference type="FunFam" id="1.10.490.10:FF:000003">
    <property type="entry name" value="Flavohemoprotein"/>
    <property type="match status" value="1"/>
</dbReference>
<dbReference type="Pfam" id="PF00042">
    <property type="entry name" value="Globin"/>
    <property type="match status" value="1"/>
</dbReference>
<dbReference type="Pfam" id="PF00175">
    <property type="entry name" value="NAD_binding_1"/>
    <property type="match status" value="1"/>
</dbReference>
<keyword evidence="7" id="KW-0285">Flavoprotein</keyword>
<dbReference type="CDD" id="cd08922">
    <property type="entry name" value="FHb-globin"/>
    <property type="match status" value="1"/>
</dbReference>
<dbReference type="CDD" id="cd06184">
    <property type="entry name" value="flavohem_like_fad_nad_binding"/>
    <property type="match status" value="1"/>
</dbReference>
<feature type="domain" description="Globin" evidence="16">
    <location>
        <begin position="1"/>
        <end position="137"/>
    </location>
</feature>
<comment type="similarity">
    <text evidence="3">In the C-terminal section; belongs to the flavoprotein pyridine nucleotide cytochrome reductase family.</text>
</comment>
<dbReference type="PRINTS" id="PR00406">
    <property type="entry name" value="CYTB5RDTASE"/>
</dbReference>
<evidence type="ECO:0000256" key="1">
    <source>
        <dbReference type="ARBA" id="ARBA00001970"/>
    </source>
</evidence>
<evidence type="ECO:0000256" key="3">
    <source>
        <dbReference type="ARBA" id="ARBA00006401"/>
    </source>
</evidence>
<dbReference type="GO" id="GO:0009636">
    <property type="term" value="P:response to toxic substance"/>
    <property type="evidence" value="ECO:0007669"/>
    <property type="project" value="UniProtKB-KW"/>
</dbReference>
<dbReference type="OMA" id="TEYYRIS"/>
<sequence length="413" mass="46142">MSPEQVSVITATVPVLERYGQNITETFYRNMLAAHPELKSVFNMTNQQTGHQAKVLAGALYAYAKSIRNLEALGPMLELICHKHASLHITPDQYDIVGKYLIEAMQEVLGDNFTSSVQYAWTAAYSQLAKIMIQKEASLNDQHEEWKDWRDFCIVTISRESDEISSFYLSPVDGKPLPTFVPGQYVSVSVYVPQLGYTQARQYSMSDVPSTEYYRISVKQERGQQFPPGVLSNVLHDIKAPGQIVKVSHPRGNFFLSSVSETSPIVLVAGGVGITPLLSMLKFLTSTTSTIKRPIHLIYATRTTTARAFFKEIADTSRSNATVRVTFFVGSPEAGDKAGCDYHHEGRLDLNRLDAQQDLFLNHTQTEYYICGPSPFLEMVKRFLLVQRVESSNIKMEVFGAGGFAETTSQAHL</sequence>
<dbReference type="GO" id="GO:0046872">
    <property type="term" value="F:metal ion binding"/>
    <property type="evidence" value="ECO:0007669"/>
    <property type="project" value="UniProtKB-KW"/>
</dbReference>
<dbReference type="InterPro" id="IPR012292">
    <property type="entry name" value="Globin/Proto"/>
</dbReference>
<dbReference type="OrthoDB" id="436496at2759"/>
<dbReference type="PROSITE" id="PS01033">
    <property type="entry name" value="GLOBIN"/>
    <property type="match status" value="1"/>
</dbReference>
<evidence type="ECO:0000259" key="16">
    <source>
        <dbReference type="PROSITE" id="PS01033"/>
    </source>
</evidence>
<keyword evidence="6" id="KW-0349">Heme</keyword>
<comment type="cofactor">
    <cofactor evidence="1">
        <name>heme b</name>
        <dbReference type="ChEBI" id="CHEBI:60344"/>
    </cofactor>
</comment>
<evidence type="ECO:0000313" key="19">
    <source>
        <dbReference type="Proteomes" id="UP000070168"/>
    </source>
</evidence>
<dbReference type="SUPFAM" id="SSF52343">
    <property type="entry name" value="Ferredoxin reductase-like, C-terminal NADP-linked domain"/>
    <property type="match status" value="1"/>
</dbReference>
<dbReference type="InterPro" id="IPR001433">
    <property type="entry name" value="OxRdtase_FAD/NAD-bd"/>
</dbReference>
<comment type="catalytic activity">
    <reaction evidence="15">
        <text>2 nitric oxide + NADPH + 2 O2 = 2 nitrate + NADP(+) + H(+)</text>
        <dbReference type="Rhea" id="RHEA:19465"/>
        <dbReference type="ChEBI" id="CHEBI:15378"/>
        <dbReference type="ChEBI" id="CHEBI:15379"/>
        <dbReference type="ChEBI" id="CHEBI:16480"/>
        <dbReference type="ChEBI" id="CHEBI:17632"/>
        <dbReference type="ChEBI" id="CHEBI:57783"/>
        <dbReference type="ChEBI" id="CHEBI:58349"/>
        <dbReference type="EC" id="1.14.12.17"/>
    </reaction>
</comment>
<dbReference type="RefSeq" id="XP_040646410.1">
    <property type="nucleotide sequence ID" value="XM_040789457.1"/>
</dbReference>
<proteinExistence type="inferred from homology"/>
<evidence type="ECO:0000256" key="15">
    <source>
        <dbReference type="ARBA" id="ARBA00049433"/>
    </source>
</evidence>
<dbReference type="PRINTS" id="PR00371">
    <property type="entry name" value="FPNCR"/>
</dbReference>
<evidence type="ECO:0000256" key="8">
    <source>
        <dbReference type="ARBA" id="ARBA00022723"/>
    </source>
</evidence>
<organism evidence="18 19">
    <name type="scientific">Penicillium patulum</name>
    <name type="common">Penicillium griseofulvum</name>
    <dbReference type="NCBI Taxonomy" id="5078"/>
    <lineage>
        <taxon>Eukaryota</taxon>
        <taxon>Fungi</taxon>
        <taxon>Dikarya</taxon>
        <taxon>Ascomycota</taxon>
        <taxon>Pezizomycotina</taxon>
        <taxon>Eurotiomycetes</taxon>
        <taxon>Eurotiomycetidae</taxon>
        <taxon>Eurotiales</taxon>
        <taxon>Aspergillaceae</taxon>
        <taxon>Penicillium</taxon>
    </lineage>
</organism>
<reference evidence="18 19" key="1">
    <citation type="journal article" date="2016" name="BMC Genomics">
        <title>Genome sequencing and secondary metabolism of the postharvest pathogen Penicillium griseofulvum.</title>
        <authorList>
            <person name="Banani H."/>
            <person name="Marcet-Houben M."/>
            <person name="Ballester A.R."/>
            <person name="Abbruscato P."/>
            <person name="Gonzalez-Candelas L."/>
            <person name="Gabaldon T."/>
            <person name="Spadaro D."/>
        </authorList>
    </citation>
    <scope>NUCLEOTIDE SEQUENCE [LARGE SCALE GENOMIC DNA]</scope>
    <source>
        <strain evidence="18 19">PG3</strain>
    </source>
</reference>
<comment type="cofactor">
    <cofactor evidence="2">
        <name>FAD</name>
        <dbReference type="ChEBI" id="CHEBI:57692"/>
    </cofactor>
</comment>
<evidence type="ECO:0000256" key="5">
    <source>
        <dbReference type="ARBA" id="ARBA00022575"/>
    </source>
</evidence>
<evidence type="ECO:0000256" key="10">
    <source>
        <dbReference type="ARBA" id="ARBA00022857"/>
    </source>
</evidence>
<dbReference type="AlphaFoldDB" id="A0A135LFY9"/>
<keyword evidence="13" id="KW-0520">NAD</keyword>
<evidence type="ECO:0000256" key="9">
    <source>
        <dbReference type="ARBA" id="ARBA00022827"/>
    </source>
</evidence>
<evidence type="ECO:0000313" key="18">
    <source>
        <dbReference type="EMBL" id="KXG47874.1"/>
    </source>
</evidence>
<name>A0A135LFY9_PENPA</name>
<dbReference type="GO" id="GO:0071500">
    <property type="term" value="P:cellular response to nitrosative stress"/>
    <property type="evidence" value="ECO:0007669"/>
    <property type="project" value="TreeGrafter"/>
</dbReference>
<evidence type="ECO:0000256" key="11">
    <source>
        <dbReference type="ARBA" id="ARBA00023002"/>
    </source>
</evidence>
<dbReference type="InterPro" id="IPR017938">
    <property type="entry name" value="Riboflavin_synthase-like_b-brl"/>
</dbReference>
<dbReference type="GO" id="GO:0020037">
    <property type="term" value="F:heme binding"/>
    <property type="evidence" value="ECO:0007669"/>
    <property type="project" value="InterPro"/>
</dbReference>
<dbReference type="GO" id="GO:0071949">
    <property type="term" value="F:FAD binding"/>
    <property type="evidence" value="ECO:0007669"/>
    <property type="project" value="TreeGrafter"/>
</dbReference>
<evidence type="ECO:0000256" key="7">
    <source>
        <dbReference type="ARBA" id="ARBA00022630"/>
    </source>
</evidence>
<dbReference type="GO" id="GO:0019825">
    <property type="term" value="F:oxygen binding"/>
    <property type="evidence" value="ECO:0007669"/>
    <property type="project" value="InterPro"/>
</dbReference>
<evidence type="ECO:0000256" key="14">
    <source>
        <dbReference type="ARBA" id="ARBA00048649"/>
    </source>
</evidence>
<dbReference type="Gene3D" id="3.40.50.80">
    <property type="entry name" value="Nucleotide-binding domain of ferredoxin-NADP reductase (FNR) module"/>
    <property type="match status" value="1"/>
</dbReference>
<comment type="caution">
    <text evidence="18">The sequence shown here is derived from an EMBL/GenBank/DDBJ whole genome shotgun (WGS) entry which is preliminary data.</text>
</comment>
<keyword evidence="10" id="KW-0521">NADP</keyword>
<dbReference type="EC" id="1.14.12.17" evidence="4"/>
<evidence type="ECO:0000256" key="6">
    <source>
        <dbReference type="ARBA" id="ARBA00022617"/>
    </source>
</evidence>
<dbReference type="EMBL" id="LHQR01000065">
    <property type="protein sequence ID" value="KXG47874.1"/>
    <property type="molecule type" value="Genomic_DNA"/>
</dbReference>
<dbReference type="InterPro" id="IPR009050">
    <property type="entry name" value="Globin-like_sf"/>
</dbReference>
<dbReference type="Proteomes" id="UP000070168">
    <property type="component" value="Unassembled WGS sequence"/>
</dbReference>
<dbReference type="PANTHER" id="PTHR43396:SF3">
    <property type="entry name" value="FLAVOHEMOPROTEIN"/>
    <property type="match status" value="1"/>
</dbReference>
<dbReference type="GO" id="GO:0008941">
    <property type="term" value="F:nitric oxide dioxygenase NAD(P)H activity"/>
    <property type="evidence" value="ECO:0007669"/>
    <property type="project" value="UniProtKB-EC"/>
</dbReference>
<evidence type="ECO:0000256" key="4">
    <source>
        <dbReference type="ARBA" id="ARBA00012229"/>
    </source>
</evidence>
<dbReference type="SUPFAM" id="SSF46458">
    <property type="entry name" value="Globin-like"/>
    <property type="match status" value="1"/>
</dbReference>
<dbReference type="GeneID" id="63704757"/>
<dbReference type="InterPro" id="IPR001709">
    <property type="entry name" value="Flavoprot_Pyr_Nucl_cyt_Rdtase"/>
</dbReference>
<dbReference type="GO" id="GO:0046210">
    <property type="term" value="P:nitric oxide catabolic process"/>
    <property type="evidence" value="ECO:0007669"/>
    <property type="project" value="TreeGrafter"/>
</dbReference>
<dbReference type="InterPro" id="IPR017927">
    <property type="entry name" value="FAD-bd_FR_type"/>
</dbReference>
<accession>A0A135LFY9</accession>
<dbReference type="PANTHER" id="PTHR43396">
    <property type="entry name" value="FLAVOHEMOPROTEIN"/>
    <property type="match status" value="1"/>
</dbReference>
<evidence type="ECO:0000259" key="17">
    <source>
        <dbReference type="PROSITE" id="PS51384"/>
    </source>
</evidence>
<evidence type="ECO:0000256" key="13">
    <source>
        <dbReference type="ARBA" id="ARBA00023027"/>
    </source>
</evidence>
<keyword evidence="11" id="KW-0560">Oxidoreductase</keyword>
<dbReference type="Gene3D" id="2.40.30.10">
    <property type="entry name" value="Translation factors"/>
    <property type="match status" value="1"/>
</dbReference>
<dbReference type="SUPFAM" id="SSF63380">
    <property type="entry name" value="Riboflavin synthase domain-like"/>
    <property type="match status" value="1"/>
</dbReference>
<keyword evidence="12" id="KW-0408">Iron</keyword>
<keyword evidence="8" id="KW-0479">Metal-binding</keyword>
<evidence type="ECO:0000256" key="12">
    <source>
        <dbReference type="ARBA" id="ARBA00023004"/>
    </source>
</evidence>
<dbReference type="FunFam" id="2.40.30.10:FF:000034">
    <property type="entry name" value="Flavohemoprotein"/>
    <property type="match status" value="1"/>
</dbReference>
<dbReference type="PROSITE" id="PS51384">
    <property type="entry name" value="FAD_FR"/>
    <property type="match status" value="1"/>
</dbReference>
<comment type="catalytic activity">
    <reaction evidence="14">
        <text>2 nitric oxide + NADH + 2 O2 = 2 nitrate + NAD(+) + H(+)</text>
        <dbReference type="Rhea" id="RHEA:19469"/>
        <dbReference type="ChEBI" id="CHEBI:15378"/>
        <dbReference type="ChEBI" id="CHEBI:15379"/>
        <dbReference type="ChEBI" id="CHEBI:16480"/>
        <dbReference type="ChEBI" id="CHEBI:17632"/>
        <dbReference type="ChEBI" id="CHEBI:57540"/>
        <dbReference type="ChEBI" id="CHEBI:57945"/>
        <dbReference type="EC" id="1.14.12.17"/>
    </reaction>
</comment>
<dbReference type="STRING" id="5078.A0A135LFY9"/>
<dbReference type="Gene3D" id="1.10.490.10">
    <property type="entry name" value="Globins"/>
    <property type="match status" value="1"/>
</dbReference>
<keyword evidence="19" id="KW-1185">Reference proteome</keyword>
<feature type="domain" description="FAD-binding FR-type" evidence="17">
    <location>
        <begin position="147"/>
        <end position="257"/>
    </location>
</feature>
<keyword evidence="9" id="KW-0274">FAD</keyword>
<protein>
    <recommendedName>
        <fullName evidence="4">nitric oxide dioxygenase</fullName>
        <ecNumber evidence="4">1.14.12.17</ecNumber>
    </recommendedName>
</protein>
<gene>
    <name evidence="18" type="ORF">PGRI_017440</name>
</gene>
<keyword evidence="5" id="KW-0216">Detoxification</keyword>
<evidence type="ECO:0000256" key="2">
    <source>
        <dbReference type="ARBA" id="ARBA00001974"/>
    </source>
</evidence>
<dbReference type="InterPro" id="IPR000971">
    <property type="entry name" value="Globin"/>
</dbReference>